<proteinExistence type="predicted"/>
<keyword evidence="2" id="KW-0732">Signal</keyword>
<sequence length="106" mass="11118">MLDCLLVLVLSVASTSLAGLTTTTDTTTPAPSTTTGAPKPTHSVSCSYEYCDGTSSWCYYWAGITAYDPSRGPIPGVTRSPLGSCDPATYLVNTTSTTQSTRALRK</sequence>
<reference evidence="3" key="1">
    <citation type="submission" date="2020-10" db="EMBL/GenBank/DDBJ databases">
        <title>High-Quality Genome Resource of Clonostachys rosea strain S41 by Oxford Nanopore Long-Read Sequencing.</title>
        <authorList>
            <person name="Wang H."/>
        </authorList>
    </citation>
    <scope>NUCLEOTIDE SEQUENCE</scope>
    <source>
        <strain evidence="3">S41</strain>
    </source>
</reference>
<dbReference type="AlphaFoldDB" id="A0A8H7NA74"/>
<dbReference type="EMBL" id="JADCTT010000005">
    <property type="protein sequence ID" value="KAF9752025.1"/>
    <property type="molecule type" value="Genomic_DNA"/>
</dbReference>
<evidence type="ECO:0000313" key="3">
    <source>
        <dbReference type="EMBL" id="KAF9752025.1"/>
    </source>
</evidence>
<organism evidence="3 4">
    <name type="scientific">Bionectria ochroleuca</name>
    <name type="common">Gliocladium roseum</name>
    <dbReference type="NCBI Taxonomy" id="29856"/>
    <lineage>
        <taxon>Eukaryota</taxon>
        <taxon>Fungi</taxon>
        <taxon>Dikarya</taxon>
        <taxon>Ascomycota</taxon>
        <taxon>Pezizomycotina</taxon>
        <taxon>Sordariomycetes</taxon>
        <taxon>Hypocreomycetidae</taxon>
        <taxon>Hypocreales</taxon>
        <taxon>Bionectriaceae</taxon>
        <taxon>Clonostachys</taxon>
    </lineage>
</organism>
<feature type="signal peptide" evidence="2">
    <location>
        <begin position="1"/>
        <end position="18"/>
    </location>
</feature>
<name>A0A8H7NA74_BIOOC</name>
<evidence type="ECO:0000256" key="2">
    <source>
        <dbReference type="SAM" id="SignalP"/>
    </source>
</evidence>
<feature type="region of interest" description="Disordered" evidence="1">
    <location>
        <begin position="21"/>
        <end position="42"/>
    </location>
</feature>
<accession>A0A8H7NA74</accession>
<feature type="compositionally biased region" description="Low complexity" evidence="1">
    <location>
        <begin position="21"/>
        <end position="41"/>
    </location>
</feature>
<dbReference type="Proteomes" id="UP000616885">
    <property type="component" value="Unassembled WGS sequence"/>
</dbReference>
<feature type="chain" id="PRO_5034655613" evidence="2">
    <location>
        <begin position="19"/>
        <end position="106"/>
    </location>
</feature>
<protein>
    <submittedName>
        <fullName evidence="3">Uncharacterized protein</fullName>
    </submittedName>
</protein>
<evidence type="ECO:0000256" key="1">
    <source>
        <dbReference type="SAM" id="MobiDB-lite"/>
    </source>
</evidence>
<gene>
    <name evidence="3" type="ORF">IM811_013819</name>
</gene>
<evidence type="ECO:0000313" key="4">
    <source>
        <dbReference type="Proteomes" id="UP000616885"/>
    </source>
</evidence>
<comment type="caution">
    <text evidence="3">The sequence shown here is derived from an EMBL/GenBank/DDBJ whole genome shotgun (WGS) entry which is preliminary data.</text>
</comment>